<dbReference type="EMBL" id="CM023482">
    <property type="protein sequence ID" value="KAH6937937.1"/>
    <property type="molecule type" value="Genomic_DNA"/>
</dbReference>
<protein>
    <submittedName>
        <fullName evidence="1">Uncharacterized protein</fullName>
    </submittedName>
</protein>
<gene>
    <name evidence="1" type="ORF">HPB50_005449</name>
</gene>
<sequence length="311" mass="34733">MAFSLKRLLLVCILVSCGVVLLSTPLLLRFSVYSERTLSMGYQDVIPLRKYSSTFWCENVTTMSPHTFNAYLYDSAEANVTEHSVQNRRVHVRVASYYYLGMYFLRGSNLSITCCPAGRGTKLHLIAGLGKLEQCLRAVTGRNGSSHNSSFPVPPVRGPILDSQIERTSTGWSVRCVSEASVDLVPGACGGGGSPLSPRPVLWHKAQADGYHYLLFLNDPASEAYNDVQLGVSAWRRVFDRNRTLDACREALNCSLPLAFLSRQFVVAERSRSTPARAEPVFLYARCEPRRKVYFLFYLGFAVLFMVVAFQ</sequence>
<accession>A0ACB7SS25</accession>
<organism evidence="1 2">
    <name type="scientific">Hyalomma asiaticum</name>
    <name type="common">Tick</name>
    <dbReference type="NCBI Taxonomy" id="266040"/>
    <lineage>
        <taxon>Eukaryota</taxon>
        <taxon>Metazoa</taxon>
        <taxon>Ecdysozoa</taxon>
        <taxon>Arthropoda</taxon>
        <taxon>Chelicerata</taxon>
        <taxon>Arachnida</taxon>
        <taxon>Acari</taxon>
        <taxon>Parasitiformes</taxon>
        <taxon>Ixodida</taxon>
        <taxon>Ixodoidea</taxon>
        <taxon>Ixodidae</taxon>
        <taxon>Hyalomminae</taxon>
        <taxon>Hyalomma</taxon>
    </lineage>
</organism>
<keyword evidence="2" id="KW-1185">Reference proteome</keyword>
<evidence type="ECO:0000313" key="2">
    <source>
        <dbReference type="Proteomes" id="UP000821845"/>
    </source>
</evidence>
<name>A0ACB7SS25_HYAAI</name>
<proteinExistence type="predicted"/>
<reference evidence="1" key="1">
    <citation type="submission" date="2020-05" db="EMBL/GenBank/DDBJ databases">
        <title>Large-scale comparative analyses of tick genomes elucidate their genetic diversity and vector capacities.</title>
        <authorList>
            <person name="Jia N."/>
            <person name="Wang J."/>
            <person name="Shi W."/>
            <person name="Du L."/>
            <person name="Sun Y."/>
            <person name="Zhan W."/>
            <person name="Jiang J."/>
            <person name="Wang Q."/>
            <person name="Zhang B."/>
            <person name="Ji P."/>
            <person name="Sakyi L.B."/>
            <person name="Cui X."/>
            <person name="Yuan T."/>
            <person name="Jiang B."/>
            <person name="Yang W."/>
            <person name="Lam T.T.-Y."/>
            <person name="Chang Q."/>
            <person name="Ding S."/>
            <person name="Wang X."/>
            <person name="Zhu J."/>
            <person name="Ruan X."/>
            <person name="Zhao L."/>
            <person name="Wei J."/>
            <person name="Que T."/>
            <person name="Du C."/>
            <person name="Cheng J."/>
            <person name="Dai P."/>
            <person name="Han X."/>
            <person name="Huang E."/>
            <person name="Gao Y."/>
            <person name="Liu J."/>
            <person name="Shao H."/>
            <person name="Ye R."/>
            <person name="Li L."/>
            <person name="Wei W."/>
            <person name="Wang X."/>
            <person name="Wang C."/>
            <person name="Yang T."/>
            <person name="Huo Q."/>
            <person name="Li W."/>
            <person name="Guo W."/>
            <person name="Chen H."/>
            <person name="Zhou L."/>
            <person name="Ni X."/>
            <person name="Tian J."/>
            <person name="Zhou Y."/>
            <person name="Sheng Y."/>
            <person name="Liu T."/>
            <person name="Pan Y."/>
            <person name="Xia L."/>
            <person name="Li J."/>
            <person name="Zhao F."/>
            <person name="Cao W."/>
        </authorList>
    </citation>
    <scope>NUCLEOTIDE SEQUENCE</scope>
    <source>
        <strain evidence="1">Hyas-2018</strain>
    </source>
</reference>
<dbReference type="Proteomes" id="UP000821845">
    <property type="component" value="Chromosome 2"/>
</dbReference>
<evidence type="ECO:0000313" key="1">
    <source>
        <dbReference type="EMBL" id="KAH6937937.1"/>
    </source>
</evidence>
<comment type="caution">
    <text evidence="1">The sequence shown here is derived from an EMBL/GenBank/DDBJ whole genome shotgun (WGS) entry which is preliminary data.</text>
</comment>